<dbReference type="Proteomes" id="UP001054889">
    <property type="component" value="Unassembled WGS sequence"/>
</dbReference>
<feature type="region of interest" description="Disordered" evidence="6">
    <location>
        <begin position="1"/>
        <end position="61"/>
    </location>
</feature>
<evidence type="ECO:0000256" key="1">
    <source>
        <dbReference type="ARBA" id="ARBA00005510"/>
    </source>
</evidence>
<gene>
    <name evidence="8" type="primary">ga22398</name>
    <name evidence="8" type="ORF">PR202_ga22398</name>
</gene>
<organism evidence="8 9">
    <name type="scientific">Eleusine coracana subsp. coracana</name>
    <dbReference type="NCBI Taxonomy" id="191504"/>
    <lineage>
        <taxon>Eukaryota</taxon>
        <taxon>Viridiplantae</taxon>
        <taxon>Streptophyta</taxon>
        <taxon>Embryophyta</taxon>
        <taxon>Tracheophyta</taxon>
        <taxon>Spermatophyta</taxon>
        <taxon>Magnoliopsida</taxon>
        <taxon>Liliopsida</taxon>
        <taxon>Poales</taxon>
        <taxon>Poaceae</taxon>
        <taxon>PACMAD clade</taxon>
        <taxon>Chloridoideae</taxon>
        <taxon>Cynodonteae</taxon>
        <taxon>Eleusininae</taxon>
        <taxon>Eleusine</taxon>
    </lineage>
</organism>
<keyword evidence="2" id="KW-0805">Transcription regulation</keyword>
<dbReference type="PANTHER" id="PTHR47075:SF2">
    <property type="entry name" value="HELIX-LOOP-HELIX DNA-BINDING DOMAIN CONTAINING PROTEIN, EXPRESSED"/>
    <property type="match status" value="1"/>
</dbReference>
<evidence type="ECO:0000313" key="9">
    <source>
        <dbReference type="Proteomes" id="UP001054889"/>
    </source>
</evidence>
<evidence type="ECO:0000256" key="3">
    <source>
        <dbReference type="ARBA" id="ARBA00023125"/>
    </source>
</evidence>
<name>A0AAV5D3Y8_ELECO</name>
<dbReference type="AlphaFoldDB" id="A0AAV5D3Y8"/>
<dbReference type="SUPFAM" id="SSF47459">
    <property type="entry name" value="HLH, helix-loop-helix DNA-binding domain"/>
    <property type="match status" value="1"/>
</dbReference>
<dbReference type="EMBL" id="BQKI01000011">
    <property type="protein sequence ID" value="GJN04823.1"/>
    <property type="molecule type" value="Genomic_DNA"/>
</dbReference>
<proteinExistence type="inferred from homology"/>
<dbReference type="InterPro" id="IPR057075">
    <property type="entry name" value="bHLH_IRO3"/>
</dbReference>
<evidence type="ECO:0000259" key="7">
    <source>
        <dbReference type="Pfam" id="PF23177"/>
    </source>
</evidence>
<dbReference type="GO" id="GO:0046983">
    <property type="term" value="F:protein dimerization activity"/>
    <property type="evidence" value="ECO:0007669"/>
    <property type="project" value="InterPro"/>
</dbReference>
<comment type="caution">
    <text evidence="8">The sequence shown here is derived from an EMBL/GenBank/DDBJ whole genome shotgun (WGS) entry which is preliminary data.</text>
</comment>
<evidence type="ECO:0000256" key="6">
    <source>
        <dbReference type="SAM" id="MobiDB-lite"/>
    </source>
</evidence>
<sequence length="72" mass="7884">MVQANNLGMVAETESSDSLPGSSNATADMPVNGSSDQRSQEKAPKKNHKAEREKLKRDQLNDLFLELHSMLG</sequence>
<feature type="compositionally biased region" description="Basic and acidic residues" evidence="6">
    <location>
        <begin position="38"/>
        <end position="60"/>
    </location>
</feature>
<dbReference type="PANTHER" id="PTHR47075">
    <property type="entry name" value="TRANSCRIPTION FACTOR BHLH47"/>
    <property type="match status" value="1"/>
</dbReference>
<accession>A0AAV5D3Y8</accession>
<feature type="compositionally biased region" description="Polar residues" evidence="6">
    <location>
        <begin position="16"/>
        <end position="37"/>
    </location>
</feature>
<keyword evidence="3" id="KW-0238">DNA-binding</keyword>
<dbReference type="InterPro" id="IPR036638">
    <property type="entry name" value="HLH_DNA-bd_sf"/>
</dbReference>
<dbReference type="Pfam" id="PF23177">
    <property type="entry name" value="bHLH_IRO3"/>
    <property type="match status" value="1"/>
</dbReference>
<dbReference type="GO" id="GO:0003677">
    <property type="term" value="F:DNA binding"/>
    <property type="evidence" value="ECO:0007669"/>
    <property type="project" value="UniProtKB-KW"/>
</dbReference>
<evidence type="ECO:0000256" key="2">
    <source>
        <dbReference type="ARBA" id="ARBA00023015"/>
    </source>
</evidence>
<evidence type="ECO:0000256" key="5">
    <source>
        <dbReference type="ARBA" id="ARBA00023242"/>
    </source>
</evidence>
<reference evidence="8" key="1">
    <citation type="journal article" date="2018" name="DNA Res.">
        <title>Multiple hybrid de novo genome assembly of finger millet, an orphan allotetraploid crop.</title>
        <authorList>
            <person name="Hatakeyama M."/>
            <person name="Aluri S."/>
            <person name="Balachadran M.T."/>
            <person name="Sivarajan S.R."/>
            <person name="Patrignani A."/>
            <person name="Gruter S."/>
            <person name="Poveda L."/>
            <person name="Shimizu-Inatsugi R."/>
            <person name="Baeten J."/>
            <person name="Francoijs K.J."/>
            <person name="Nataraja K.N."/>
            <person name="Reddy Y.A.N."/>
            <person name="Phadnis S."/>
            <person name="Ravikumar R.L."/>
            <person name="Schlapbach R."/>
            <person name="Sreeman S.M."/>
            <person name="Shimizu K.K."/>
        </authorList>
    </citation>
    <scope>NUCLEOTIDE SEQUENCE</scope>
</reference>
<evidence type="ECO:0000313" key="8">
    <source>
        <dbReference type="EMBL" id="GJN04823.1"/>
    </source>
</evidence>
<keyword evidence="5" id="KW-0539">Nucleus</keyword>
<comment type="similarity">
    <text evidence="1">Belongs to the bHLH protein family.</text>
</comment>
<evidence type="ECO:0000256" key="4">
    <source>
        <dbReference type="ARBA" id="ARBA00023163"/>
    </source>
</evidence>
<keyword evidence="9" id="KW-1185">Reference proteome</keyword>
<protein>
    <recommendedName>
        <fullName evidence="7">Iron-related transcription factor 3 bHLH domain-containing protein</fullName>
    </recommendedName>
</protein>
<keyword evidence="4" id="KW-0804">Transcription</keyword>
<feature type="domain" description="Iron-related transcription factor 3 bHLH" evidence="7">
    <location>
        <begin position="41"/>
        <end position="71"/>
    </location>
</feature>
<reference evidence="8" key="2">
    <citation type="submission" date="2021-12" db="EMBL/GenBank/DDBJ databases">
        <title>Resequencing data analysis of finger millet.</title>
        <authorList>
            <person name="Hatakeyama M."/>
            <person name="Aluri S."/>
            <person name="Balachadran M.T."/>
            <person name="Sivarajan S.R."/>
            <person name="Poveda L."/>
            <person name="Shimizu-Inatsugi R."/>
            <person name="Schlapbach R."/>
            <person name="Sreeman S.M."/>
            <person name="Shimizu K.K."/>
        </authorList>
    </citation>
    <scope>NUCLEOTIDE SEQUENCE</scope>
</reference>